<keyword evidence="1" id="KW-0472">Membrane</keyword>
<comment type="caution">
    <text evidence="2">The sequence shown here is derived from an EMBL/GenBank/DDBJ whole genome shotgun (WGS) entry which is preliminary data.</text>
</comment>
<keyword evidence="3" id="KW-1185">Reference proteome</keyword>
<keyword evidence="1" id="KW-0812">Transmembrane</keyword>
<sequence>MDTRHEVGLTEDQRYNIFNMKFTSAILIVALAAALLAAVIAAEEITVGSGGGGTVLAYVEEFAEVAHCLTVEPDDSTDLPPVSLPVDVGPHLLPAHKKSISELINKFQDCFSSAAKDQRYNIFKMKFTSAILIVALTAALLAAVIAAEEITVGSGGGGPTQHYFYDED</sequence>
<feature type="transmembrane region" description="Helical" evidence="1">
    <location>
        <begin position="127"/>
        <end position="147"/>
    </location>
</feature>
<gene>
    <name evidence="2" type="ORF">HPB51_023213</name>
</gene>
<proteinExistence type="predicted"/>
<evidence type="ECO:0000313" key="3">
    <source>
        <dbReference type="Proteomes" id="UP000821866"/>
    </source>
</evidence>
<feature type="transmembrane region" description="Helical" evidence="1">
    <location>
        <begin position="22"/>
        <end position="42"/>
    </location>
</feature>
<dbReference type="AlphaFoldDB" id="A0A9J6ED25"/>
<keyword evidence="1" id="KW-1133">Transmembrane helix</keyword>
<name>A0A9J6ED25_RHIMP</name>
<reference evidence="2" key="2">
    <citation type="submission" date="2021-09" db="EMBL/GenBank/DDBJ databases">
        <authorList>
            <person name="Jia N."/>
            <person name="Wang J."/>
            <person name="Shi W."/>
            <person name="Du L."/>
            <person name="Sun Y."/>
            <person name="Zhan W."/>
            <person name="Jiang J."/>
            <person name="Wang Q."/>
            <person name="Zhang B."/>
            <person name="Ji P."/>
            <person name="Sakyi L.B."/>
            <person name="Cui X."/>
            <person name="Yuan T."/>
            <person name="Jiang B."/>
            <person name="Yang W."/>
            <person name="Lam T.T.-Y."/>
            <person name="Chang Q."/>
            <person name="Ding S."/>
            <person name="Wang X."/>
            <person name="Zhu J."/>
            <person name="Ruan X."/>
            <person name="Zhao L."/>
            <person name="Wei J."/>
            <person name="Que T."/>
            <person name="Du C."/>
            <person name="Cheng J."/>
            <person name="Dai P."/>
            <person name="Han X."/>
            <person name="Huang E."/>
            <person name="Gao Y."/>
            <person name="Liu J."/>
            <person name="Shao H."/>
            <person name="Ye R."/>
            <person name="Li L."/>
            <person name="Wei W."/>
            <person name="Wang X."/>
            <person name="Wang C."/>
            <person name="Huo Q."/>
            <person name="Li W."/>
            <person name="Guo W."/>
            <person name="Chen H."/>
            <person name="Chen S."/>
            <person name="Zhou L."/>
            <person name="Zhou L."/>
            <person name="Ni X."/>
            <person name="Tian J."/>
            <person name="Zhou Y."/>
            <person name="Sheng Y."/>
            <person name="Liu T."/>
            <person name="Pan Y."/>
            <person name="Xia L."/>
            <person name="Li J."/>
            <person name="Zhao F."/>
            <person name="Cao W."/>
        </authorList>
    </citation>
    <scope>NUCLEOTIDE SEQUENCE</scope>
    <source>
        <strain evidence="2">Rmic-2018</strain>
        <tissue evidence="2">Larvae</tissue>
    </source>
</reference>
<dbReference type="EMBL" id="JABSTU010000005">
    <property type="protein sequence ID" value="KAH8032103.1"/>
    <property type="molecule type" value="Genomic_DNA"/>
</dbReference>
<organism evidence="2 3">
    <name type="scientific">Rhipicephalus microplus</name>
    <name type="common">Cattle tick</name>
    <name type="synonym">Boophilus microplus</name>
    <dbReference type="NCBI Taxonomy" id="6941"/>
    <lineage>
        <taxon>Eukaryota</taxon>
        <taxon>Metazoa</taxon>
        <taxon>Ecdysozoa</taxon>
        <taxon>Arthropoda</taxon>
        <taxon>Chelicerata</taxon>
        <taxon>Arachnida</taxon>
        <taxon>Acari</taxon>
        <taxon>Parasitiformes</taxon>
        <taxon>Ixodida</taxon>
        <taxon>Ixodoidea</taxon>
        <taxon>Ixodidae</taxon>
        <taxon>Rhipicephalinae</taxon>
        <taxon>Rhipicephalus</taxon>
        <taxon>Boophilus</taxon>
    </lineage>
</organism>
<accession>A0A9J6ED25</accession>
<dbReference type="Proteomes" id="UP000821866">
    <property type="component" value="Chromosome 3"/>
</dbReference>
<evidence type="ECO:0000313" key="2">
    <source>
        <dbReference type="EMBL" id="KAH8032103.1"/>
    </source>
</evidence>
<protein>
    <submittedName>
        <fullName evidence="2">Uncharacterized protein</fullName>
    </submittedName>
</protein>
<reference evidence="2" key="1">
    <citation type="journal article" date="2020" name="Cell">
        <title>Large-Scale Comparative Analyses of Tick Genomes Elucidate Their Genetic Diversity and Vector Capacities.</title>
        <authorList>
            <consortium name="Tick Genome and Microbiome Consortium (TIGMIC)"/>
            <person name="Jia N."/>
            <person name="Wang J."/>
            <person name="Shi W."/>
            <person name="Du L."/>
            <person name="Sun Y."/>
            <person name="Zhan W."/>
            <person name="Jiang J.F."/>
            <person name="Wang Q."/>
            <person name="Zhang B."/>
            <person name="Ji P."/>
            <person name="Bell-Sakyi L."/>
            <person name="Cui X.M."/>
            <person name="Yuan T.T."/>
            <person name="Jiang B.G."/>
            <person name="Yang W.F."/>
            <person name="Lam T.T."/>
            <person name="Chang Q.C."/>
            <person name="Ding S.J."/>
            <person name="Wang X.J."/>
            <person name="Zhu J.G."/>
            <person name="Ruan X.D."/>
            <person name="Zhao L."/>
            <person name="Wei J.T."/>
            <person name="Ye R.Z."/>
            <person name="Que T.C."/>
            <person name="Du C.H."/>
            <person name="Zhou Y.H."/>
            <person name="Cheng J.X."/>
            <person name="Dai P.F."/>
            <person name="Guo W.B."/>
            <person name="Han X.H."/>
            <person name="Huang E.J."/>
            <person name="Li L.F."/>
            <person name="Wei W."/>
            <person name="Gao Y.C."/>
            <person name="Liu J.Z."/>
            <person name="Shao H.Z."/>
            <person name="Wang X."/>
            <person name="Wang C.C."/>
            <person name="Yang T.C."/>
            <person name="Huo Q.B."/>
            <person name="Li W."/>
            <person name="Chen H.Y."/>
            <person name="Chen S.E."/>
            <person name="Zhou L.G."/>
            <person name="Ni X.B."/>
            <person name="Tian J.H."/>
            <person name="Sheng Y."/>
            <person name="Liu T."/>
            <person name="Pan Y.S."/>
            <person name="Xia L.Y."/>
            <person name="Li J."/>
            <person name="Zhao F."/>
            <person name="Cao W.C."/>
        </authorList>
    </citation>
    <scope>NUCLEOTIDE SEQUENCE</scope>
    <source>
        <strain evidence="2">Rmic-2018</strain>
    </source>
</reference>
<evidence type="ECO:0000256" key="1">
    <source>
        <dbReference type="SAM" id="Phobius"/>
    </source>
</evidence>